<protein>
    <submittedName>
        <fullName evidence="3">Pentapeptide MXKDX repeat protein</fullName>
    </submittedName>
</protein>
<dbReference type="Proteomes" id="UP000004750">
    <property type="component" value="Unassembled WGS sequence"/>
</dbReference>
<reference evidence="3 4" key="1">
    <citation type="submission" date="2011-08" db="EMBL/GenBank/DDBJ databases">
        <authorList>
            <person name="Weinstock G."/>
            <person name="Sodergren E."/>
            <person name="Clifton S."/>
            <person name="Fulton L."/>
            <person name="Fulton B."/>
            <person name="Courtney L."/>
            <person name="Fronick C."/>
            <person name="Harrison M."/>
            <person name="Strong C."/>
            <person name="Farmer C."/>
            <person name="Delahaunty K."/>
            <person name="Markovic C."/>
            <person name="Hall O."/>
            <person name="Minx P."/>
            <person name="Tomlinson C."/>
            <person name="Mitreva M."/>
            <person name="Hou S."/>
            <person name="Chen J."/>
            <person name="Wollam A."/>
            <person name="Pepin K.H."/>
            <person name="Johnson M."/>
            <person name="Bhonagiri V."/>
            <person name="Zhang X."/>
            <person name="Suruliraj S."/>
            <person name="Warren W."/>
            <person name="Chinwalla A."/>
            <person name="Mardis E.R."/>
            <person name="Wilson R.K."/>
        </authorList>
    </citation>
    <scope>NUCLEOTIDE SEQUENCE [LARGE SCALE GENOMIC DNA]</scope>
    <source>
        <strain evidence="3 4">F0432</strain>
    </source>
</reference>
<feature type="signal peptide" evidence="2">
    <location>
        <begin position="1"/>
        <end position="20"/>
    </location>
</feature>
<feature type="chain" id="PRO_5003529295" evidence="2">
    <location>
        <begin position="21"/>
        <end position="76"/>
    </location>
</feature>
<comment type="caution">
    <text evidence="3">The sequence shown here is derived from an EMBL/GenBank/DDBJ whole genome shotgun (WGS) entry which is preliminary data.</text>
</comment>
<dbReference type="AlphaFoldDB" id="G9ZEC7"/>
<dbReference type="RefSeq" id="WP_006985130.1">
    <property type="nucleotide sequence ID" value="NZ_JH417913.1"/>
</dbReference>
<name>G9ZEC7_9GAMM</name>
<dbReference type="STRING" id="797473.HMPREF9080_01112"/>
<accession>G9ZEC7</accession>
<evidence type="ECO:0000313" key="3">
    <source>
        <dbReference type="EMBL" id="EHM54735.1"/>
    </source>
</evidence>
<dbReference type="EMBL" id="AGCM01000059">
    <property type="protein sequence ID" value="EHM54735.1"/>
    <property type="molecule type" value="Genomic_DNA"/>
</dbReference>
<evidence type="ECO:0000256" key="2">
    <source>
        <dbReference type="SAM" id="SignalP"/>
    </source>
</evidence>
<evidence type="ECO:0000256" key="1">
    <source>
        <dbReference type="SAM" id="MobiDB-lite"/>
    </source>
</evidence>
<organism evidence="3 4">
    <name type="scientific">Cardiobacterium valvarum F0432</name>
    <dbReference type="NCBI Taxonomy" id="797473"/>
    <lineage>
        <taxon>Bacteria</taxon>
        <taxon>Pseudomonadati</taxon>
        <taxon>Pseudomonadota</taxon>
        <taxon>Gammaproteobacteria</taxon>
        <taxon>Cardiobacteriales</taxon>
        <taxon>Cardiobacteriaceae</taxon>
        <taxon>Cardiobacterium</taxon>
    </lineage>
</organism>
<keyword evidence="2" id="KW-0732">Signal</keyword>
<evidence type="ECO:0000313" key="4">
    <source>
        <dbReference type="Proteomes" id="UP000004750"/>
    </source>
</evidence>
<dbReference type="HOGENOM" id="CLU_2647851_0_0_6"/>
<gene>
    <name evidence="3" type="ORF">HMPREF9080_01112</name>
</gene>
<sequence>MKKIIAYMIFAMSITNHAQAQDAMAKNTIAKDEMKHHDSMKKDKMMDDKMAKDDTKDHDTMKKDKMMDDKMAPKMT</sequence>
<feature type="region of interest" description="Disordered" evidence="1">
    <location>
        <begin position="31"/>
        <end position="76"/>
    </location>
</feature>
<proteinExistence type="predicted"/>